<accession>A0ABU3B5M7</accession>
<dbReference type="PANTHER" id="PTHR43701:SF2">
    <property type="entry name" value="MEMBRANE TRANSPORTER PROTEIN YJNA-RELATED"/>
    <property type="match status" value="1"/>
</dbReference>
<dbReference type="InterPro" id="IPR051598">
    <property type="entry name" value="TSUP/Inactive_protease-like"/>
</dbReference>
<dbReference type="EMBL" id="JAVRHY010000003">
    <property type="protein sequence ID" value="MDT0617740.1"/>
    <property type="molecule type" value="Genomic_DNA"/>
</dbReference>
<reference evidence="7 8" key="1">
    <citation type="submission" date="2023-09" db="EMBL/GenBank/DDBJ databases">
        <authorList>
            <person name="Rey-Velasco X."/>
        </authorList>
    </citation>
    <scope>NUCLEOTIDE SEQUENCE [LARGE SCALE GENOMIC DNA]</scope>
    <source>
        <strain evidence="7 8">P385</strain>
    </source>
</reference>
<feature type="transmembrane region" description="Helical" evidence="6">
    <location>
        <begin position="188"/>
        <end position="209"/>
    </location>
</feature>
<evidence type="ECO:0000256" key="1">
    <source>
        <dbReference type="ARBA" id="ARBA00004141"/>
    </source>
</evidence>
<dbReference type="RefSeq" id="WP_311657627.1">
    <property type="nucleotide sequence ID" value="NZ_JAVRHY010000003.1"/>
</dbReference>
<comment type="caution">
    <text evidence="7">The sequence shown here is derived from an EMBL/GenBank/DDBJ whole genome shotgun (WGS) entry which is preliminary data.</text>
</comment>
<evidence type="ECO:0000313" key="7">
    <source>
        <dbReference type="EMBL" id="MDT0617740.1"/>
    </source>
</evidence>
<dbReference type="PANTHER" id="PTHR43701">
    <property type="entry name" value="MEMBRANE TRANSPORTER PROTEIN MJ0441-RELATED"/>
    <property type="match status" value="1"/>
</dbReference>
<keyword evidence="6" id="KW-1003">Cell membrane</keyword>
<dbReference type="Pfam" id="PF01925">
    <property type="entry name" value="TauE"/>
    <property type="match status" value="1"/>
</dbReference>
<name>A0ABU3B5M7_9GAMM</name>
<keyword evidence="3 6" id="KW-0812">Transmembrane</keyword>
<feature type="transmembrane region" description="Helical" evidence="6">
    <location>
        <begin position="151"/>
        <end position="176"/>
    </location>
</feature>
<sequence length="265" mass="26167">MITVLWGIVFGLAVGLTPAGGGLAGVGLLMLGAGLSPPMAVIAALCAGALVGAVGAGDGARSRALDTGVSLWLGGGALIGAPLGALLLTQLPPALWSGLFALAASLAGLALWPRVAEKPWLRAGLFLNVPRLPAGQLASVALSMAARIKLLITGAAAALAGALFGAGSGALSRPLVTRVAGLPARQTLAATLFLMIVTGLAGAGWFWAFGRIGDGMLIGQVVLGAVAGFGFARRLSGYCVAPWFNRLTGLGILTVGVLVAVTGMS</sequence>
<keyword evidence="8" id="KW-1185">Reference proteome</keyword>
<feature type="transmembrane region" description="Helical" evidence="6">
    <location>
        <begin position="244"/>
        <end position="264"/>
    </location>
</feature>
<feature type="transmembrane region" description="Helical" evidence="6">
    <location>
        <begin position="94"/>
        <end position="113"/>
    </location>
</feature>
<dbReference type="Proteomes" id="UP001259982">
    <property type="component" value="Unassembled WGS sequence"/>
</dbReference>
<evidence type="ECO:0000256" key="6">
    <source>
        <dbReference type="RuleBase" id="RU363041"/>
    </source>
</evidence>
<evidence type="ECO:0000256" key="4">
    <source>
        <dbReference type="ARBA" id="ARBA00022989"/>
    </source>
</evidence>
<organism evidence="7 8">
    <name type="scientific">Spectribacter acetivorans</name>
    <dbReference type="NCBI Taxonomy" id="3075603"/>
    <lineage>
        <taxon>Bacteria</taxon>
        <taxon>Pseudomonadati</taxon>
        <taxon>Pseudomonadota</taxon>
        <taxon>Gammaproteobacteria</taxon>
        <taxon>Salinisphaerales</taxon>
        <taxon>Salinisphaeraceae</taxon>
        <taxon>Spectribacter</taxon>
    </lineage>
</organism>
<comment type="subcellular location">
    <subcellularLocation>
        <location evidence="6">Cell membrane</location>
        <topology evidence="6">Multi-pass membrane protein</topology>
    </subcellularLocation>
    <subcellularLocation>
        <location evidence="1">Membrane</location>
        <topology evidence="1">Multi-pass membrane protein</topology>
    </subcellularLocation>
</comment>
<evidence type="ECO:0000313" key="8">
    <source>
        <dbReference type="Proteomes" id="UP001259982"/>
    </source>
</evidence>
<keyword evidence="5 6" id="KW-0472">Membrane</keyword>
<proteinExistence type="inferred from homology"/>
<feature type="transmembrane region" description="Helical" evidence="6">
    <location>
        <begin position="40"/>
        <end position="57"/>
    </location>
</feature>
<dbReference type="InterPro" id="IPR002781">
    <property type="entry name" value="TM_pro_TauE-like"/>
</dbReference>
<comment type="similarity">
    <text evidence="2 6">Belongs to the 4-toluene sulfonate uptake permease (TSUP) (TC 2.A.102) family.</text>
</comment>
<keyword evidence="4 6" id="KW-1133">Transmembrane helix</keyword>
<evidence type="ECO:0000256" key="5">
    <source>
        <dbReference type="ARBA" id="ARBA00023136"/>
    </source>
</evidence>
<evidence type="ECO:0000256" key="2">
    <source>
        <dbReference type="ARBA" id="ARBA00009142"/>
    </source>
</evidence>
<protein>
    <recommendedName>
        <fullName evidence="6">Probable membrane transporter protein</fullName>
    </recommendedName>
</protein>
<gene>
    <name evidence="7" type="ORF">RM531_04580</name>
</gene>
<feature type="transmembrane region" description="Helical" evidence="6">
    <location>
        <begin position="69"/>
        <end position="88"/>
    </location>
</feature>
<evidence type="ECO:0000256" key="3">
    <source>
        <dbReference type="ARBA" id="ARBA00022692"/>
    </source>
</evidence>